<name>A0A7J7H8Z9_CAMSI</name>
<proteinExistence type="predicted"/>
<dbReference type="AlphaFoldDB" id="A0A7J7H8Z9"/>
<sequence length="73" mass="8253">MLKNLGVTELGHMHPKHTHTHNNNNNNNNNSSSYVAYITLPKHTKHHPLIKKHLISSKLGTCAIDHQKTQVSQ</sequence>
<comment type="caution">
    <text evidence="2">The sequence shown here is derived from an EMBL/GenBank/DDBJ whole genome shotgun (WGS) entry which is preliminary data.</text>
</comment>
<keyword evidence="3" id="KW-1185">Reference proteome</keyword>
<dbReference type="EMBL" id="JACBKZ010000006">
    <property type="protein sequence ID" value="KAF5948324.1"/>
    <property type="molecule type" value="Genomic_DNA"/>
</dbReference>
<gene>
    <name evidence="2" type="ORF">HYC85_014281</name>
</gene>
<evidence type="ECO:0000256" key="1">
    <source>
        <dbReference type="SAM" id="MobiDB-lite"/>
    </source>
</evidence>
<feature type="compositionally biased region" description="Low complexity" evidence="1">
    <location>
        <begin position="22"/>
        <end position="33"/>
    </location>
</feature>
<feature type="region of interest" description="Disordered" evidence="1">
    <location>
        <begin position="1"/>
        <end position="33"/>
    </location>
</feature>
<reference evidence="3" key="1">
    <citation type="journal article" date="2020" name="Nat. Commun.">
        <title>Genome assembly of wild tea tree DASZ reveals pedigree and selection history of tea varieties.</title>
        <authorList>
            <person name="Zhang W."/>
            <person name="Zhang Y."/>
            <person name="Qiu H."/>
            <person name="Guo Y."/>
            <person name="Wan H."/>
            <person name="Zhang X."/>
            <person name="Scossa F."/>
            <person name="Alseekh S."/>
            <person name="Zhang Q."/>
            <person name="Wang P."/>
            <person name="Xu L."/>
            <person name="Schmidt M.H."/>
            <person name="Jia X."/>
            <person name="Li D."/>
            <person name="Zhu A."/>
            <person name="Guo F."/>
            <person name="Chen W."/>
            <person name="Ni D."/>
            <person name="Usadel B."/>
            <person name="Fernie A.R."/>
            <person name="Wen W."/>
        </authorList>
    </citation>
    <scope>NUCLEOTIDE SEQUENCE [LARGE SCALE GENOMIC DNA]</scope>
    <source>
        <strain evidence="3">cv. G240</strain>
    </source>
</reference>
<protein>
    <submittedName>
        <fullName evidence="2">Uncharacterized protein</fullName>
    </submittedName>
</protein>
<accession>A0A7J7H8Z9</accession>
<evidence type="ECO:0000313" key="3">
    <source>
        <dbReference type="Proteomes" id="UP000593564"/>
    </source>
</evidence>
<organism evidence="2 3">
    <name type="scientific">Camellia sinensis</name>
    <name type="common">Tea plant</name>
    <name type="synonym">Thea sinensis</name>
    <dbReference type="NCBI Taxonomy" id="4442"/>
    <lineage>
        <taxon>Eukaryota</taxon>
        <taxon>Viridiplantae</taxon>
        <taxon>Streptophyta</taxon>
        <taxon>Embryophyta</taxon>
        <taxon>Tracheophyta</taxon>
        <taxon>Spermatophyta</taxon>
        <taxon>Magnoliopsida</taxon>
        <taxon>eudicotyledons</taxon>
        <taxon>Gunneridae</taxon>
        <taxon>Pentapetalae</taxon>
        <taxon>asterids</taxon>
        <taxon>Ericales</taxon>
        <taxon>Theaceae</taxon>
        <taxon>Camellia</taxon>
    </lineage>
</organism>
<reference evidence="2 3" key="2">
    <citation type="submission" date="2020-07" db="EMBL/GenBank/DDBJ databases">
        <title>Genome assembly of wild tea tree DASZ reveals pedigree and selection history of tea varieties.</title>
        <authorList>
            <person name="Zhang W."/>
        </authorList>
    </citation>
    <scope>NUCLEOTIDE SEQUENCE [LARGE SCALE GENOMIC DNA]</scope>
    <source>
        <strain evidence="3">cv. G240</strain>
        <tissue evidence="2">Leaf</tissue>
    </source>
</reference>
<dbReference type="Proteomes" id="UP000593564">
    <property type="component" value="Unassembled WGS sequence"/>
</dbReference>
<evidence type="ECO:0000313" key="2">
    <source>
        <dbReference type="EMBL" id="KAF5948324.1"/>
    </source>
</evidence>